<evidence type="ECO:0000256" key="8">
    <source>
        <dbReference type="RuleBase" id="RU003375"/>
    </source>
</evidence>
<dbReference type="InterPro" id="IPR000298">
    <property type="entry name" value="Cyt_c_oxidase-like_su3"/>
</dbReference>
<dbReference type="InterPro" id="IPR035973">
    <property type="entry name" value="Cyt_c_oxidase_su3-like_sf"/>
</dbReference>
<gene>
    <name evidence="11" type="primary">COX3</name>
</gene>
<dbReference type="PANTHER" id="PTHR11403:SF7">
    <property type="entry name" value="CYTOCHROME C OXIDASE SUBUNIT 3"/>
    <property type="match status" value="1"/>
</dbReference>
<evidence type="ECO:0000256" key="9">
    <source>
        <dbReference type="SAM" id="Phobius"/>
    </source>
</evidence>
<feature type="transmembrane region" description="Helical" evidence="9">
    <location>
        <begin position="238"/>
        <end position="258"/>
    </location>
</feature>
<dbReference type="GO" id="GO:0016020">
    <property type="term" value="C:membrane"/>
    <property type="evidence" value="ECO:0007669"/>
    <property type="project" value="UniProtKB-SubCell"/>
</dbReference>
<reference evidence="11" key="1">
    <citation type="journal article" date="2016" name="Mol. Phylogenet. Evol.">
        <title>Phylogenetic relationships among main superfamilies of Neritimorpha (Mollusca: Gastropoda).</title>
        <authorList>
            <person name="Uribe J.E."/>
            <person name="Colgan D."/>
            <person name="Castro L.R."/>
            <person name="Kano Y."/>
            <person name="Zardoya R."/>
        </authorList>
    </citation>
    <scope>NUCLEOTIDE SEQUENCE</scope>
</reference>
<proteinExistence type="inferred from homology"/>
<evidence type="ECO:0000313" key="11">
    <source>
        <dbReference type="EMBL" id="ANZ03377.1"/>
    </source>
</evidence>
<dbReference type="Pfam" id="PF00510">
    <property type="entry name" value="COX3"/>
    <property type="match status" value="1"/>
</dbReference>
<dbReference type="InterPro" id="IPR024791">
    <property type="entry name" value="Cyt_c/ubiquinol_Oxase_su3"/>
</dbReference>
<name>A0A1B2G3B5_9GAST</name>
<evidence type="ECO:0000256" key="6">
    <source>
        <dbReference type="ARBA" id="ARBA00022989"/>
    </source>
</evidence>
<evidence type="ECO:0000256" key="3">
    <source>
        <dbReference type="ARBA" id="ARBA00015944"/>
    </source>
</evidence>
<dbReference type="CDD" id="cd01665">
    <property type="entry name" value="Cyt_c_Oxidase_III"/>
    <property type="match status" value="1"/>
</dbReference>
<feature type="transmembrane region" description="Helical" evidence="9">
    <location>
        <begin position="157"/>
        <end position="176"/>
    </location>
</feature>
<comment type="similarity">
    <text evidence="2 8">Belongs to the cytochrome c oxidase subunit 3 family.</text>
</comment>
<dbReference type="SUPFAM" id="SSF81452">
    <property type="entry name" value="Cytochrome c oxidase subunit III-like"/>
    <property type="match status" value="1"/>
</dbReference>
<accession>A0A1B2G3B5</accession>
<feature type="transmembrane region" description="Helical" evidence="9">
    <location>
        <begin position="12"/>
        <end position="34"/>
    </location>
</feature>
<dbReference type="FunFam" id="1.20.120.80:FF:000002">
    <property type="entry name" value="Cytochrome c oxidase subunit 3"/>
    <property type="match status" value="1"/>
</dbReference>
<feature type="transmembrane region" description="Helical" evidence="9">
    <location>
        <begin position="40"/>
        <end position="56"/>
    </location>
</feature>
<evidence type="ECO:0000256" key="4">
    <source>
        <dbReference type="ARBA" id="ARBA00022692"/>
    </source>
</evidence>
<dbReference type="AlphaFoldDB" id="A0A1B2G3B5"/>
<dbReference type="GO" id="GO:0004129">
    <property type="term" value="F:cytochrome-c oxidase activity"/>
    <property type="evidence" value="ECO:0007669"/>
    <property type="project" value="InterPro"/>
</dbReference>
<keyword evidence="6 9" id="KW-1133">Transmembrane helix</keyword>
<comment type="subcellular location">
    <subcellularLocation>
        <location evidence="1">Membrane</location>
        <topology evidence="1">Multi-pass membrane protein</topology>
    </subcellularLocation>
</comment>
<keyword evidence="8 11" id="KW-0496">Mitochondrion</keyword>
<dbReference type="PANTHER" id="PTHR11403">
    <property type="entry name" value="CYTOCHROME C OXIDASE SUBUNIT III"/>
    <property type="match status" value="1"/>
</dbReference>
<evidence type="ECO:0000256" key="2">
    <source>
        <dbReference type="ARBA" id="ARBA00010581"/>
    </source>
</evidence>
<dbReference type="PROSITE" id="PS50253">
    <property type="entry name" value="COX3"/>
    <property type="match status" value="1"/>
</dbReference>
<evidence type="ECO:0000256" key="5">
    <source>
        <dbReference type="ARBA" id="ARBA00022967"/>
    </source>
</evidence>
<dbReference type="InterPro" id="IPR013833">
    <property type="entry name" value="Cyt_c_oxidase_su3_a-hlx"/>
</dbReference>
<dbReference type="GO" id="GO:0006123">
    <property type="term" value="P:mitochondrial electron transport, cytochrome c to oxygen"/>
    <property type="evidence" value="ECO:0007669"/>
    <property type="project" value="TreeGrafter"/>
</dbReference>
<sequence>MIRSPFHLVGESPWPILASGGALFLVIGLISWFYGMDYALLMYGIGFLFVISFLWWRDVVRESTFQGYHTFKVVTGLRLGMILFIISEVCFFFAFFWAFYHSMLSPNIEVGSVWPPIGVNVINPFSVPLLNTSVLLTSGISITWAHHSLLIGDRYGILYSLFITIILGVYFTVLQLDEYVEASFGINDNVYGSTFFVSTGFHGLHVMIGTTFLVICLLRVFNCHFSKFHHFGFEAAAWYWHFVDVVWLLLYLSIYWLGS</sequence>
<organism evidence="11">
    <name type="scientific">Pleuropoma jana</name>
    <dbReference type="NCBI Taxonomy" id="1882665"/>
    <lineage>
        <taxon>Eukaryota</taxon>
        <taxon>Metazoa</taxon>
        <taxon>Spiralia</taxon>
        <taxon>Lophotrochozoa</taxon>
        <taxon>Mollusca</taxon>
        <taxon>Gastropoda</taxon>
        <taxon>Neritimorpha</taxon>
        <taxon>Cycloneritida</taxon>
        <taxon>Helicinoidea</taxon>
        <taxon>Helicinidae</taxon>
        <taxon>Pleuropoma</taxon>
    </lineage>
</organism>
<comment type="function">
    <text evidence="8">Component of the cytochrome c oxidase, the last enzyme in the mitochondrial electron transport chain which drives oxidative phosphorylation. The respiratory chain contains 3 multisubunit complexes succinate dehydrogenase (complex II, CII), ubiquinol-cytochrome c oxidoreductase (cytochrome b-c1 complex, complex III, CIII) and cytochrome c oxidase (complex IV, CIV), that cooperate to transfer electrons derived from NADH and succinate to molecular oxygen, creating an electrochemical gradient over the inner membrane that drives transmembrane transport and the ATP synthase. Cytochrome c oxidase is the component of the respiratory chain that catalyzes the reduction of oxygen to water. Electrons originating from reduced cytochrome c in the intermembrane space (IMS) are transferred via the dinuclear copper A center (CU(A)) of subunit 2 and heme A of subunit 1 to the active site in subunit 1, a binuclear center (BNC) formed by heme A3 and copper B (CU(B)). The BNC reduces molecular oxygen to 2 water molecules using 4 electrons from cytochrome c in the IMS and 4 protons from the mitochondrial matrix.</text>
</comment>
<protein>
    <recommendedName>
        <fullName evidence="3 8">Cytochrome c oxidase subunit 3</fullName>
    </recommendedName>
</protein>
<keyword evidence="7 9" id="KW-0472">Membrane</keyword>
<evidence type="ECO:0000259" key="10">
    <source>
        <dbReference type="PROSITE" id="PS50253"/>
    </source>
</evidence>
<dbReference type="InterPro" id="IPR033945">
    <property type="entry name" value="Cyt_c_oxase_su3_dom"/>
</dbReference>
<dbReference type="EMBL" id="KU342666">
    <property type="protein sequence ID" value="ANZ03377.1"/>
    <property type="molecule type" value="Genomic_DNA"/>
</dbReference>
<dbReference type="Gene3D" id="1.10.287.70">
    <property type="match status" value="1"/>
</dbReference>
<dbReference type="GO" id="GO:0005739">
    <property type="term" value="C:mitochondrion"/>
    <property type="evidence" value="ECO:0007669"/>
    <property type="project" value="TreeGrafter"/>
</dbReference>
<geneLocation type="mitochondrion" evidence="11"/>
<dbReference type="Gene3D" id="1.20.120.80">
    <property type="entry name" value="Cytochrome c oxidase, subunit III, four-helix bundle"/>
    <property type="match status" value="1"/>
</dbReference>
<feature type="transmembrane region" description="Helical" evidence="9">
    <location>
        <begin position="77"/>
        <end position="100"/>
    </location>
</feature>
<evidence type="ECO:0000256" key="7">
    <source>
        <dbReference type="ARBA" id="ARBA00023136"/>
    </source>
</evidence>
<evidence type="ECO:0000256" key="1">
    <source>
        <dbReference type="ARBA" id="ARBA00004141"/>
    </source>
</evidence>
<feature type="transmembrane region" description="Helical" evidence="9">
    <location>
        <begin position="196"/>
        <end position="218"/>
    </location>
</feature>
<keyword evidence="4 8" id="KW-0812">Transmembrane</keyword>
<keyword evidence="5" id="KW-1278">Translocase</keyword>
<feature type="domain" description="Heme-copper oxidase subunit III family profile" evidence="10">
    <location>
        <begin position="2"/>
        <end position="259"/>
    </location>
</feature>